<reference evidence="3 4" key="1">
    <citation type="submission" date="2018-03" db="EMBL/GenBank/DDBJ databases">
        <title>The ancient ancestry and fast evolution of plastids.</title>
        <authorList>
            <person name="Moore K.R."/>
            <person name="Magnabosco C."/>
            <person name="Momper L."/>
            <person name="Gold D.A."/>
            <person name="Bosak T."/>
            <person name="Fournier G.P."/>
        </authorList>
    </citation>
    <scope>NUCLEOTIDE SEQUENCE [LARGE SCALE GENOMIC DNA]</scope>
    <source>
        <strain evidence="3 4">CCALA 037</strain>
    </source>
</reference>
<dbReference type="Proteomes" id="UP000238937">
    <property type="component" value="Unassembled WGS sequence"/>
</dbReference>
<protein>
    <submittedName>
        <fullName evidence="3">Uncharacterized protein</fullName>
    </submittedName>
</protein>
<evidence type="ECO:0000313" key="4">
    <source>
        <dbReference type="Proteomes" id="UP000238937"/>
    </source>
</evidence>
<dbReference type="AlphaFoldDB" id="A0A2T1GJE0"/>
<keyword evidence="4" id="KW-1185">Reference proteome</keyword>
<keyword evidence="2" id="KW-0732">Signal</keyword>
<organism evidence="3 4">
    <name type="scientific">Chamaesiphon polymorphus CCALA 037</name>
    <dbReference type="NCBI Taxonomy" id="2107692"/>
    <lineage>
        <taxon>Bacteria</taxon>
        <taxon>Bacillati</taxon>
        <taxon>Cyanobacteriota</taxon>
        <taxon>Cyanophyceae</taxon>
        <taxon>Gomontiellales</taxon>
        <taxon>Chamaesiphonaceae</taxon>
        <taxon>Chamaesiphon</taxon>
    </lineage>
</organism>
<sequence>MKTKFFLMLLAVSGLCWSANSASAVMVTPTIAERQNANLSRTMAELIGFDRDTYSLIEMAVDRALIAQQVNVVPLPQIRTAGVPVAKPPEASQIDKKPLIGGKWEAPTDLKIGQIKTKKTTSDRPQPAGGIKVKKK</sequence>
<feature type="region of interest" description="Disordered" evidence="1">
    <location>
        <begin position="111"/>
        <end position="136"/>
    </location>
</feature>
<dbReference type="EMBL" id="PVWO01000056">
    <property type="protein sequence ID" value="PSB57899.1"/>
    <property type="molecule type" value="Genomic_DNA"/>
</dbReference>
<comment type="caution">
    <text evidence="3">The sequence shown here is derived from an EMBL/GenBank/DDBJ whole genome shotgun (WGS) entry which is preliminary data.</text>
</comment>
<evidence type="ECO:0000313" key="3">
    <source>
        <dbReference type="EMBL" id="PSB57899.1"/>
    </source>
</evidence>
<gene>
    <name evidence="3" type="ORF">C7B77_06665</name>
</gene>
<name>A0A2T1GJE0_9CYAN</name>
<feature type="signal peptide" evidence="2">
    <location>
        <begin position="1"/>
        <end position="24"/>
    </location>
</feature>
<evidence type="ECO:0000256" key="2">
    <source>
        <dbReference type="SAM" id="SignalP"/>
    </source>
</evidence>
<evidence type="ECO:0000256" key="1">
    <source>
        <dbReference type="SAM" id="MobiDB-lite"/>
    </source>
</evidence>
<proteinExistence type="predicted"/>
<feature type="chain" id="PRO_5015693436" evidence="2">
    <location>
        <begin position="25"/>
        <end position="136"/>
    </location>
</feature>
<accession>A0A2T1GJE0</accession>